<evidence type="ECO:0000313" key="6">
    <source>
        <dbReference type="EMBL" id="WWD21647.1"/>
    </source>
</evidence>
<dbReference type="GO" id="GO:0008270">
    <property type="term" value="F:zinc ion binding"/>
    <property type="evidence" value="ECO:0007669"/>
    <property type="project" value="UniProtKB-KW"/>
</dbReference>
<dbReference type="GO" id="GO:0005737">
    <property type="term" value="C:cytoplasm"/>
    <property type="evidence" value="ECO:0007669"/>
    <property type="project" value="TreeGrafter"/>
</dbReference>
<dbReference type="KEGG" id="ksn:43589037"/>
<dbReference type="Pfam" id="PF01428">
    <property type="entry name" value="zf-AN1"/>
    <property type="match status" value="1"/>
</dbReference>
<evidence type="ECO:0000256" key="3">
    <source>
        <dbReference type="ARBA" id="ARBA00022833"/>
    </source>
</evidence>
<dbReference type="RefSeq" id="XP_031860696.2">
    <property type="nucleotide sequence ID" value="XM_032004897.2"/>
</dbReference>
<keyword evidence="1" id="KW-0479">Metal-binding</keyword>
<keyword evidence="2" id="KW-0863">Zinc-finger</keyword>
<gene>
    <name evidence="6" type="ORF">CI109_106133</name>
</gene>
<dbReference type="EMBL" id="CP144061">
    <property type="protein sequence ID" value="WWD21647.1"/>
    <property type="molecule type" value="Genomic_DNA"/>
</dbReference>
<feature type="region of interest" description="Disordered" evidence="4">
    <location>
        <begin position="75"/>
        <end position="94"/>
    </location>
</feature>
<dbReference type="SUPFAM" id="SSF118310">
    <property type="entry name" value="AN1-like Zinc finger"/>
    <property type="match status" value="2"/>
</dbReference>
<dbReference type="InterPro" id="IPR000058">
    <property type="entry name" value="Znf_AN1"/>
</dbReference>
<sequence length="351" mass="37839">MSLLSAGNRCSVCPLVDFLPFTCPHCTLPYCGTHITSHTCTQGESSSNTSKSAIGKLGRGKRLCDFGECERERMESVAGLSGGSGDGDGDDEERERIAKEVRCEGCGGGFCVAHRAQTSHSCSAPLIHEKRYDAFLSRRTQAQEILAQHFPEQVGRVIPKPPPGREVIKKRPKSPERSPPSVQATLSSSSTSGLSTSNENATAQTSSASKKPKTKAEKLWEIQIRKIKMGAKPLSPTGSGSVADDEKRFFEWGVDLERKGVKGWKDGGKWTGKVERVWIGVNTPVGKVMDLIIAQAKVPRPKSDDPAQALGLLSLYPPPDGERTVTPLELSKSVGQAIQEGSMIVLIRGEV</sequence>
<keyword evidence="3" id="KW-0862">Zinc</keyword>
<dbReference type="GeneID" id="43589037"/>
<evidence type="ECO:0000256" key="1">
    <source>
        <dbReference type="ARBA" id="ARBA00022723"/>
    </source>
</evidence>
<feature type="region of interest" description="Disordered" evidence="4">
    <location>
        <begin position="153"/>
        <end position="216"/>
    </location>
</feature>
<evidence type="ECO:0000313" key="7">
    <source>
        <dbReference type="Proteomes" id="UP000322225"/>
    </source>
</evidence>
<dbReference type="InterPro" id="IPR035896">
    <property type="entry name" value="AN1-like_Znf"/>
</dbReference>
<protein>
    <recommendedName>
        <fullName evidence="5">AN1-type domain-containing protein</fullName>
    </recommendedName>
</protein>
<reference evidence="6" key="2">
    <citation type="submission" date="2024-01" db="EMBL/GenBank/DDBJ databases">
        <title>Comparative genomics of Cryptococcus and Kwoniella reveals pathogenesis evolution and contrasting modes of karyotype evolution via chromosome fusion or intercentromeric recombination.</title>
        <authorList>
            <person name="Coelho M.A."/>
            <person name="David-Palma M."/>
            <person name="Shea T."/>
            <person name="Bowers K."/>
            <person name="McGinley-Smith S."/>
            <person name="Mohammad A.W."/>
            <person name="Gnirke A."/>
            <person name="Yurkov A.M."/>
            <person name="Nowrousian M."/>
            <person name="Sun S."/>
            <person name="Cuomo C.A."/>
            <person name="Heitman J."/>
        </authorList>
    </citation>
    <scope>NUCLEOTIDE SEQUENCE</scope>
    <source>
        <strain evidence="6">CBS 12478</strain>
    </source>
</reference>
<dbReference type="PANTHER" id="PTHR14677:SF40">
    <property type="entry name" value="CDC48-ASSOCIATED UBIQUITIN-LIKE_ZINC FINGER PROTEIN 1"/>
    <property type="match status" value="1"/>
</dbReference>
<feature type="compositionally biased region" description="Low complexity" evidence="4">
    <location>
        <begin position="179"/>
        <end position="209"/>
    </location>
</feature>
<proteinExistence type="predicted"/>
<accession>A0AAJ8LPH2</accession>
<dbReference type="Gene3D" id="4.10.1110.10">
    <property type="entry name" value="AN1-like Zinc finger"/>
    <property type="match status" value="2"/>
</dbReference>
<evidence type="ECO:0000256" key="2">
    <source>
        <dbReference type="ARBA" id="ARBA00022771"/>
    </source>
</evidence>
<keyword evidence="7" id="KW-1185">Reference proteome</keyword>
<evidence type="ECO:0000259" key="5">
    <source>
        <dbReference type="Pfam" id="PF01428"/>
    </source>
</evidence>
<name>A0AAJ8LPH2_9TREE</name>
<feature type="domain" description="AN1-type" evidence="5">
    <location>
        <begin position="100"/>
        <end position="123"/>
    </location>
</feature>
<feature type="compositionally biased region" description="Basic and acidic residues" evidence="4">
    <location>
        <begin position="166"/>
        <end position="176"/>
    </location>
</feature>
<dbReference type="AlphaFoldDB" id="A0AAJ8LPH2"/>
<reference evidence="6" key="1">
    <citation type="submission" date="2017-08" db="EMBL/GenBank/DDBJ databases">
        <authorList>
            <person name="Cuomo C."/>
            <person name="Billmyre B."/>
            <person name="Heitman J."/>
        </authorList>
    </citation>
    <scope>NUCLEOTIDE SEQUENCE</scope>
    <source>
        <strain evidence="6">CBS 12478</strain>
    </source>
</reference>
<dbReference type="Proteomes" id="UP000322225">
    <property type="component" value="Chromosome 11"/>
</dbReference>
<evidence type="ECO:0000256" key="4">
    <source>
        <dbReference type="SAM" id="MobiDB-lite"/>
    </source>
</evidence>
<organism evidence="6 7">
    <name type="scientific">Kwoniella shandongensis</name>
    <dbReference type="NCBI Taxonomy" id="1734106"/>
    <lineage>
        <taxon>Eukaryota</taxon>
        <taxon>Fungi</taxon>
        <taxon>Dikarya</taxon>
        <taxon>Basidiomycota</taxon>
        <taxon>Agaricomycotina</taxon>
        <taxon>Tremellomycetes</taxon>
        <taxon>Tremellales</taxon>
        <taxon>Cryptococcaceae</taxon>
        <taxon>Kwoniella</taxon>
    </lineage>
</organism>
<dbReference type="PANTHER" id="PTHR14677">
    <property type="entry name" value="ARSENITE INDUCUBLE RNA ASSOCIATED PROTEIN AIP-1-RELATED"/>
    <property type="match status" value="1"/>
</dbReference>